<comment type="pathway">
    <text evidence="9">Amino-acid biosynthesis; L-methionine biosynthesis via de novo pathway; L-homoserine from L-aspartate: step 3/3.</text>
</comment>
<dbReference type="PANTHER" id="PTHR43331:SF1">
    <property type="entry name" value="HOMOSERINE DEHYDROGENASE"/>
    <property type="match status" value="1"/>
</dbReference>
<feature type="domain" description="ACT" evidence="11">
    <location>
        <begin position="350"/>
        <end position="425"/>
    </location>
</feature>
<reference evidence="12 13" key="1">
    <citation type="submission" date="2021-06" db="EMBL/GenBank/DDBJ databases">
        <title>Bacillus sp. RD4P76, an endophyte from a halophyte.</title>
        <authorList>
            <person name="Sun J.-Q."/>
        </authorList>
    </citation>
    <scope>NUCLEOTIDE SEQUENCE [LARGE SCALE GENOMIC DNA]</scope>
    <source>
        <strain evidence="12 13">CGMCC 1.15917</strain>
    </source>
</reference>
<keyword evidence="5 9" id="KW-0521">NADP</keyword>
<keyword evidence="3 9" id="KW-0028">Amino-acid biosynthesis</keyword>
<dbReference type="Pfam" id="PF03447">
    <property type="entry name" value="NAD_binding_3"/>
    <property type="match status" value="1"/>
</dbReference>
<accession>A0ABS6JLS3</accession>
<dbReference type="EMBL" id="JAHQCS010000151">
    <property type="protein sequence ID" value="MBU9713797.1"/>
    <property type="molecule type" value="Genomic_DNA"/>
</dbReference>
<evidence type="ECO:0000313" key="13">
    <source>
        <dbReference type="Proteomes" id="UP000784880"/>
    </source>
</evidence>
<comment type="pathway">
    <text evidence="9">Amino-acid biosynthesis; L-threonine biosynthesis; L-threonine from L-aspartate: step 3/5.</text>
</comment>
<dbReference type="InterPro" id="IPR016204">
    <property type="entry name" value="HDH"/>
</dbReference>
<comment type="caution">
    <text evidence="12">The sequence shown here is derived from an EMBL/GenBank/DDBJ whole genome shotgun (WGS) entry which is preliminary data.</text>
</comment>
<dbReference type="Pfam" id="PF00742">
    <property type="entry name" value="Homoserine_dh"/>
    <property type="match status" value="1"/>
</dbReference>
<protein>
    <recommendedName>
        <fullName evidence="2 9">Homoserine dehydrogenase</fullName>
        <ecNumber evidence="9">1.1.1.3</ecNumber>
    </recommendedName>
</protein>
<evidence type="ECO:0000313" key="12">
    <source>
        <dbReference type="EMBL" id="MBU9713797.1"/>
    </source>
</evidence>
<evidence type="ECO:0000256" key="10">
    <source>
        <dbReference type="RuleBase" id="RU004171"/>
    </source>
</evidence>
<evidence type="ECO:0000256" key="1">
    <source>
        <dbReference type="ARBA" id="ARBA00001920"/>
    </source>
</evidence>
<organism evidence="12 13">
    <name type="scientific">Evansella tamaricis</name>
    <dbReference type="NCBI Taxonomy" id="2069301"/>
    <lineage>
        <taxon>Bacteria</taxon>
        <taxon>Bacillati</taxon>
        <taxon>Bacillota</taxon>
        <taxon>Bacilli</taxon>
        <taxon>Bacillales</taxon>
        <taxon>Bacillaceae</taxon>
        <taxon>Evansella</taxon>
    </lineage>
</organism>
<evidence type="ECO:0000256" key="3">
    <source>
        <dbReference type="ARBA" id="ARBA00022605"/>
    </source>
</evidence>
<evidence type="ECO:0000259" key="11">
    <source>
        <dbReference type="PROSITE" id="PS51671"/>
    </source>
</evidence>
<gene>
    <name evidence="12" type="ORF">KS419_18875</name>
</gene>
<dbReference type="CDD" id="cd04881">
    <property type="entry name" value="ACT_HSDH-Hom"/>
    <property type="match status" value="1"/>
</dbReference>
<dbReference type="PROSITE" id="PS51671">
    <property type="entry name" value="ACT"/>
    <property type="match status" value="1"/>
</dbReference>
<dbReference type="EC" id="1.1.1.3" evidence="9"/>
<keyword evidence="4 9" id="KW-0791">Threonine biosynthesis</keyword>
<evidence type="ECO:0000256" key="9">
    <source>
        <dbReference type="RuleBase" id="RU000579"/>
    </source>
</evidence>
<dbReference type="Pfam" id="PF01842">
    <property type="entry name" value="ACT"/>
    <property type="match status" value="1"/>
</dbReference>
<dbReference type="InterPro" id="IPR002912">
    <property type="entry name" value="ACT_dom"/>
</dbReference>
<dbReference type="RefSeq" id="WP_217067941.1">
    <property type="nucleotide sequence ID" value="NZ_JAHQCS010000151.1"/>
</dbReference>
<comment type="similarity">
    <text evidence="10">Belongs to the homoserine dehydrogenase family.</text>
</comment>
<dbReference type="Proteomes" id="UP000784880">
    <property type="component" value="Unassembled WGS sequence"/>
</dbReference>
<dbReference type="InterPro" id="IPR001342">
    <property type="entry name" value="HDH_cat"/>
</dbReference>
<evidence type="ECO:0000256" key="6">
    <source>
        <dbReference type="ARBA" id="ARBA00023002"/>
    </source>
</evidence>
<comment type="cofactor">
    <cofactor evidence="1">
        <name>a metal cation</name>
        <dbReference type="ChEBI" id="CHEBI:25213"/>
    </cofactor>
</comment>
<evidence type="ECO:0000256" key="4">
    <source>
        <dbReference type="ARBA" id="ARBA00022697"/>
    </source>
</evidence>
<keyword evidence="6 9" id="KW-0560">Oxidoreductase</keyword>
<dbReference type="NCBIfam" id="NF004976">
    <property type="entry name" value="PRK06349.1"/>
    <property type="match status" value="1"/>
</dbReference>
<dbReference type="InterPro" id="IPR005106">
    <property type="entry name" value="Asp/hSer_DH_NAD-bd"/>
</dbReference>
<comment type="catalytic activity">
    <reaction evidence="8">
        <text>L-homoserine + NADP(+) = L-aspartate 4-semialdehyde + NADPH + H(+)</text>
        <dbReference type="Rhea" id="RHEA:15761"/>
        <dbReference type="ChEBI" id="CHEBI:15378"/>
        <dbReference type="ChEBI" id="CHEBI:57476"/>
        <dbReference type="ChEBI" id="CHEBI:57783"/>
        <dbReference type="ChEBI" id="CHEBI:58349"/>
        <dbReference type="ChEBI" id="CHEBI:537519"/>
        <dbReference type="EC" id="1.1.1.3"/>
    </reaction>
    <physiologicalReaction direction="right-to-left" evidence="8">
        <dbReference type="Rhea" id="RHEA:15763"/>
    </physiologicalReaction>
</comment>
<dbReference type="PANTHER" id="PTHR43331">
    <property type="entry name" value="HOMOSERINE DEHYDROGENASE"/>
    <property type="match status" value="1"/>
</dbReference>
<evidence type="ECO:0000256" key="7">
    <source>
        <dbReference type="ARBA" id="ARBA00023167"/>
    </source>
</evidence>
<sequence>MESISVGLLGLGTVGSGVVQIIDEHQDKLMHQVGCKVSVKKILVRTLSKDRNIYLNGSRLTDDPSDILNDPSIDVIIEVMGGIEHTRNYILQALQNKKHVITANKDLMAVHGSELLQVALENKCDLFYEASVAGGIPILRSLVEGLASDRIKKMMGIVNGTTNYILTKMSQEGREYGEVLHEAQDLGYAEADPTSDVEGLDAARKIAILGTLGFSMKVDLDDVSVSGISNVSKEDLEYCHQLGYTMKLIGIADRTEDKVEISVQPTLVPHSHPLAAVHNEFNAVYVYGEAVGETMFYGPGAGKLPTATAVVSDLVEVAKNMRLGVNGNSVILPQYSKKIKSDEEIFAKYFLRIHAKDQPGTFAALTSVFSNHQVSLEKILQLPLDEGNLAEIIIVTHIVSKRNYDFIIQQLNDLDVVEQVKSSYRVEGDDNR</sequence>
<evidence type="ECO:0000256" key="2">
    <source>
        <dbReference type="ARBA" id="ARBA00013376"/>
    </source>
</evidence>
<proteinExistence type="inferred from homology"/>
<dbReference type="InterPro" id="IPR019811">
    <property type="entry name" value="HDH_CS"/>
</dbReference>
<evidence type="ECO:0000256" key="8">
    <source>
        <dbReference type="ARBA" id="ARBA00048841"/>
    </source>
</evidence>
<keyword evidence="13" id="KW-1185">Reference proteome</keyword>
<dbReference type="PIRSF" id="PIRSF000098">
    <property type="entry name" value="Homoser_dehydrog"/>
    <property type="match status" value="1"/>
</dbReference>
<dbReference type="PROSITE" id="PS01042">
    <property type="entry name" value="HOMOSER_DHGENASE"/>
    <property type="match status" value="1"/>
</dbReference>
<name>A0ABS6JLS3_9BACI</name>
<keyword evidence="7 9" id="KW-0486">Methionine biosynthesis</keyword>
<evidence type="ECO:0000256" key="5">
    <source>
        <dbReference type="ARBA" id="ARBA00022857"/>
    </source>
</evidence>